<dbReference type="InParanoid" id="A0A0D0AQZ5"/>
<reference evidence="2" key="2">
    <citation type="submission" date="2015-01" db="EMBL/GenBank/DDBJ databases">
        <title>Evolutionary Origins and Diversification of the Mycorrhizal Mutualists.</title>
        <authorList>
            <consortium name="DOE Joint Genome Institute"/>
            <consortium name="Mycorrhizal Genomics Consortium"/>
            <person name="Kohler A."/>
            <person name="Kuo A."/>
            <person name="Nagy L.G."/>
            <person name="Floudas D."/>
            <person name="Copeland A."/>
            <person name="Barry K.W."/>
            <person name="Cichocki N."/>
            <person name="Veneault-Fourrey C."/>
            <person name="LaButti K."/>
            <person name="Lindquist E.A."/>
            <person name="Lipzen A."/>
            <person name="Lundell T."/>
            <person name="Morin E."/>
            <person name="Murat C."/>
            <person name="Riley R."/>
            <person name="Ohm R."/>
            <person name="Sun H."/>
            <person name="Tunlid A."/>
            <person name="Henrissat B."/>
            <person name="Grigoriev I.V."/>
            <person name="Hibbett D.S."/>
            <person name="Martin F."/>
        </authorList>
    </citation>
    <scope>NUCLEOTIDE SEQUENCE [LARGE SCALE GENOMIC DNA]</scope>
    <source>
        <strain evidence="2">UH-Slu-Lm8-n1</strain>
    </source>
</reference>
<reference evidence="1 2" key="1">
    <citation type="submission" date="2014-04" db="EMBL/GenBank/DDBJ databases">
        <authorList>
            <consortium name="DOE Joint Genome Institute"/>
            <person name="Kuo A."/>
            <person name="Ruytinx J."/>
            <person name="Rineau F."/>
            <person name="Colpaert J."/>
            <person name="Kohler A."/>
            <person name="Nagy L.G."/>
            <person name="Floudas D."/>
            <person name="Copeland A."/>
            <person name="Barry K.W."/>
            <person name="Cichocki N."/>
            <person name="Veneault-Fourrey C."/>
            <person name="LaButti K."/>
            <person name="Lindquist E.A."/>
            <person name="Lipzen A."/>
            <person name="Lundell T."/>
            <person name="Morin E."/>
            <person name="Murat C."/>
            <person name="Sun H."/>
            <person name="Tunlid A."/>
            <person name="Henrissat B."/>
            <person name="Grigoriev I.V."/>
            <person name="Hibbett D.S."/>
            <person name="Martin F."/>
            <person name="Nordberg H.P."/>
            <person name="Cantor M.N."/>
            <person name="Hua S.X."/>
        </authorList>
    </citation>
    <scope>NUCLEOTIDE SEQUENCE [LARGE SCALE GENOMIC DNA]</scope>
    <source>
        <strain evidence="1 2">UH-Slu-Lm8-n1</strain>
    </source>
</reference>
<keyword evidence="2" id="KW-1185">Reference proteome</keyword>
<dbReference type="HOGENOM" id="CLU_2074691_0_0_1"/>
<name>A0A0D0AQZ5_9AGAM</name>
<evidence type="ECO:0000313" key="2">
    <source>
        <dbReference type="Proteomes" id="UP000054485"/>
    </source>
</evidence>
<sequence>MHDLAVPQGHRINDPECTNTQHCMQVQLNDRLATNAGDISGALALHGASSCNPTGFSTRSHVLAGRGSIRLVFGKEVAIGTHLKLGTQTLLNVGCGIALTLNYKGCRVHAAWGHWVHR</sequence>
<evidence type="ECO:0000313" key="1">
    <source>
        <dbReference type="EMBL" id="KIK34398.1"/>
    </source>
</evidence>
<protein>
    <submittedName>
        <fullName evidence="1">Uncharacterized protein</fullName>
    </submittedName>
</protein>
<dbReference type="AlphaFoldDB" id="A0A0D0AQZ5"/>
<organism evidence="1 2">
    <name type="scientific">Suillus luteus UH-Slu-Lm8-n1</name>
    <dbReference type="NCBI Taxonomy" id="930992"/>
    <lineage>
        <taxon>Eukaryota</taxon>
        <taxon>Fungi</taxon>
        <taxon>Dikarya</taxon>
        <taxon>Basidiomycota</taxon>
        <taxon>Agaricomycotina</taxon>
        <taxon>Agaricomycetes</taxon>
        <taxon>Agaricomycetidae</taxon>
        <taxon>Boletales</taxon>
        <taxon>Suillineae</taxon>
        <taxon>Suillaceae</taxon>
        <taxon>Suillus</taxon>
    </lineage>
</organism>
<accession>A0A0D0AQZ5</accession>
<dbReference type="EMBL" id="KN835759">
    <property type="protein sequence ID" value="KIK34398.1"/>
    <property type="molecule type" value="Genomic_DNA"/>
</dbReference>
<gene>
    <name evidence="1" type="ORF">CY34DRAFT_644182</name>
</gene>
<proteinExistence type="predicted"/>
<dbReference type="Proteomes" id="UP000054485">
    <property type="component" value="Unassembled WGS sequence"/>
</dbReference>